<evidence type="ECO:0000256" key="11">
    <source>
        <dbReference type="ARBA" id="ARBA00023098"/>
    </source>
</evidence>
<reference evidence="17 18" key="1">
    <citation type="submission" date="2019-12" db="EMBL/GenBank/DDBJ databases">
        <authorList>
            <person name="Alioto T."/>
            <person name="Alioto T."/>
            <person name="Gomez Garrido J."/>
        </authorList>
    </citation>
    <scope>NUCLEOTIDE SEQUENCE [LARGE SCALE GENOMIC DNA]</scope>
</reference>
<dbReference type="InterPro" id="IPR002921">
    <property type="entry name" value="Fungal_lipase-type"/>
</dbReference>
<dbReference type="CDD" id="cd00519">
    <property type="entry name" value="Lipase_3"/>
    <property type="match status" value="1"/>
</dbReference>
<dbReference type="InterPro" id="IPR052214">
    <property type="entry name" value="DAG_Lipase-Related"/>
</dbReference>
<dbReference type="EMBL" id="CACTIH010007260">
    <property type="protein sequence ID" value="CAA3006447.1"/>
    <property type="molecule type" value="Genomic_DNA"/>
</dbReference>
<evidence type="ECO:0000256" key="6">
    <source>
        <dbReference type="ARBA" id="ARBA00022723"/>
    </source>
</evidence>
<dbReference type="GO" id="GO:0005886">
    <property type="term" value="C:plasma membrane"/>
    <property type="evidence" value="ECO:0007669"/>
    <property type="project" value="UniProtKB-SubCell"/>
</dbReference>
<organism evidence="17 18">
    <name type="scientific">Olea europaea subsp. europaea</name>
    <dbReference type="NCBI Taxonomy" id="158383"/>
    <lineage>
        <taxon>Eukaryota</taxon>
        <taxon>Viridiplantae</taxon>
        <taxon>Streptophyta</taxon>
        <taxon>Embryophyta</taxon>
        <taxon>Tracheophyta</taxon>
        <taxon>Spermatophyta</taxon>
        <taxon>Magnoliopsida</taxon>
        <taxon>eudicotyledons</taxon>
        <taxon>Gunneridae</taxon>
        <taxon>Pentapetalae</taxon>
        <taxon>asterids</taxon>
        <taxon>lamiids</taxon>
        <taxon>Lamiales</taxon>
        <taxon>Oleaceae</taxon>
        <taxon>Oleeae</taxon>
        <taxon>Olea</taxon>
    </lineage>
</organism>
<feature type="compositionally biased region" description="Low complexity" evidence="15">
    <location>
        <begin position="780"/>
        <end position="796"/>
    </location>
</feature>
<dbReference type="Gramene" id="OE9A077445T1">
    <property type="protein sequence ID" value="OE9A077445C1"/>
    <property type="gene ID" value="OE9A077445"/>
</dbReference>
<feature type="compositionally biased region" description="Low complexity" evidence="15">
    <location>
        <begin position="741"/>
        <end position="757"/>
    </location>
</feature>
<feature type="region of interest" description="Disordered" evidence="15">
    <location>
        <begin position="1"/>
        <end position="78"/>
    </location>
</feature>
<evidence type="ECO:0000256" key="4">
    <source>
        <dbReference type="ARBA" id="ARBA00022553"/>
    </source>
</evidence>
<keyword evidence="6" id="KW-0479">Metal-binding</keyword>
<accession>A0A8S0TM53</accession>
<keyword evidence="3" id="KW-1003">Cell membrane</keyword>
<evidence type="ECO:0000256" key="1">
    <source>
        <dbReference type="ARBA" id="ARBA00001913"/>
    </source>
</evidence>
<dbReference type="GO" id="GO:0016298">
    <property type="term" value="F:lipase activity"/>
    <property type="evidence" value="ECO:0007669"/>
    <property type="project" value="TreeGrafter"/>
</dbReference>
<keyword evidence="12" id="KW-0472">Membrane</keyword>
<evidence type="ECO:0000256" key="13">
    <source>
        <dbReference type="ARBA" id="ARBA00024531"/>
    </source>
</evidence>
<evidence type="ECO:0000256" key="14">
    <source>
        <dbReference type="ARBA" id="ARBA00026104"/>
    </source>
</evidence>
<evidence type="ECO:0000256" key="5">
    <source>
        <dbReference type="ARBA" id="ARBA00022692"/>
    </source>
</evidence>
<proteinExistence type="predicted"/>
<keyword evidence="5" id="KW-0812">Transmembrane</keyword>
<dbReference type="Pfam" id="PF01764">
    <property type="entry name" value="Lipase_3"/>
    <property type="match status" value="1"/>
</dbReference>
<dbReference type="Proteomes" id="UP000594638">
    <property type="component" value="Unassembled WGS sequence"/>
</dbReference>
<protein>
    <recommendedName>
        <fullName evidence="14">sn-1-specific diacylglycerol lipase</fullName>
        <ecNumber evidence="14">3.1.1.116</ecNumber>
    </recommendedName>
</protein>
<keyword evidence="11" id="KW-0443">Lipid metabolism</keyword>
<feature type="region of interest" description="Disordered" evidence="15">
    <location>
        <begin position="674"/>
        <end position="705"/>
    </location>
</feature>
<evidence type="ECO:0000313" key="18">
    <source>
        <dbReference type="Proteomes" id="UP000594638"/>
    </source>
</evidence>
<feature type="compositionally biased region" description="Basic and acidic residues" evidence="15">
    <location>
        <begin position="252"/>
        <end position="271"/>
    </location>
</feature>
<comment type="cofactor">
    <cofactor evidence="1">
        <name>Ca(2+)</name>
        <dbReference type="ChEBI" id="CHEBI:29108"/>
    </cofactor>
</comment>
<evidence type="ECO:0000256" key="7">
    <source>
        <dbReference type="ARBA" id="ARBA00022801"/>
    </source>
</evidence>
<dbReference type="PANTHER" id="PTHR45792">
    <property type="entry name" value="DIACYLGLYCEROL LIPASE HOMOLOG-RELATED"/>
    <property type="match status" value="1"/>
</dbReference>
<comment type="catalytic activity">
    <reaction evidence="13">
        <text>a 1,2-diacyl-sn-glycerol + H2O = a 2-acylglycerol + a fatty acid + H(+)</text>
        <dbReference type="Rhea" id="RHEA:33275"/>
        <dbReference type="ChEBI" id="CHEBI:15377"/>
        <dbReference type="ChEBI" id="CHEBI:15378"/>
        <dbReference type="ChEBI" id="CHEBI:17389"/>
        <dbReference type="ChEBI" id="CHEBI:17815"/>
        <dbReference type="ChEBI" id="CHEBI:28868"/>
        <dbReference type="EC" id="3.1.1.116"/>
    </reaction>
    <physiologicalReaction direction="left-to-right" evidence="13">
        <dbReference type="Rhea" id="RHEA:33276"/>
    </physiologicalReaction>
</comment>
<evidence type="ECO:0000256" key="15">
    <source>
        <dbReference type="SAM" id="MobiDB-lite"/>
    </source>
</evidence>
<evidence type="ECO:0000313" key="17">
    <source>
        <dbReference type="EMBL" id="CAA3006447.1"/>
    </source>
</evidence>
<sequence>MANDAKFSKSDTTETGVGSDESDEGVASTTTTTMTTRGDAHQNPAGARRNQVGPKVEKNQISQPLAHNEPTTDDNILHHERRESLSLSEIEAMAKRNAKHQKKWHRRFKIFFCCLGFKKSNKESIADVASIFAEYYSDLDAPSSDVAAGFVLLSKYQEAQRQWILEHGKEQNLGVQQYLSGVPVREDTKFIDLSIAEDSHLINNLIYYMNYSLAIFGWPFQMVDEPFRLCCICPYLRLSSCCRTNNAKSKQRKAEKEAERERKELENEAKKKEKKSKKDKSERDKKKSRNNPAEENDNKLDGSQVQQADCVNGRAEVSDRETTSARIAPGQLSDESEFPVILGDNCCGCYAASAELRLSQHNYEIIYISYKSSVSVVPFLVAADHSKRTIVVAIRGSMTLADMVTDLNGTVDKLPIENCPDDWLCHRGITSAAVYVKKALIEKRILERAFKSQPELGSEDYTLVFCGHSLGAGTAAILGVLFYPQYPTLKAYLYSPPGGILSMPVVEYTKQFATGVVLGNDCVARLGIAQLERLRYHTVLSLKSAQKSPGRIIARAMCPSICCGSNEVEYDPEHSIDLLHGTSGRPFDYRGRKIPFQVQPQILYVPGRLIHIVKNYSFRSKTQRLWGGPIFQAIWVENSTYDRILISEGMFLDHLPHNLMTSMKMLFSRTLPARRESKQSASSAVEVAPRVQNAPPPGSRPINEMPSEHEITVAEVTQAKNKQEDEHDLAVAKNVIEDENNNNSNNHNGSQDLNNNNNDEKFYPNLNRNHSSSLGEIKNSSRSESVSSDLSNSQRL</sequence>
<gene>
    <name evidence="17" type="ORF">OLEA9_A077445</name>
</gene>
<dbReference type="InterPro" id="IPR029058">
    <property type="entry name" value="AB_hydrolase_fold"/>
</dbReference>
<comment type="subcellular location">
    <subcellularLocation>
        <location evidence="2">Cell membrane</location>
        <topology evidence="2">Multi-pass membrane protein</topology>
    </subcellularLocation>
</comment>
<dbReference type="PANTHER" id="PTHR45792:SF8">
    <property type="entry name" value="DIACYLGLYCEROL LIPASE-ALPHA"/>
    <property type="match status" value="1"/>
</dbReference>
<feature type="region of interest" description="Disordered" evidence="15">
    <location>
        <begin position="311"/>
        <end position="330"/>
    </location>
</feature>
<feature type="region of interest" description="Disordered" evidence="15">
    <location>
        <begin position="249"/>
        <end position="305"/>
    </location>
</feature>
<keyword evidence="9" id="KW-0442">Lipid degradation</keyword>
<evidence type="ECO:0000256" key="10">
    <source>
        <dbReference type="ARBA" id="ARBA00022989"/>
    </source>
</evidence>
<dbReference type="AlphaFoldDB" id="A0A8S0TM53"/>
<evidence type="ECO:0000256" key="2">
    <source>
        <dbReference type="ARBA" id="ARBA00004651"/>
    </source>
</evidence>
<evidence type="ECO:0000256" key="9">
    <source>
        <dbReference type="ARBA" id="ARBA00022963"/>
    </source>
</evidence>
<evidence type="ECO:0000256" key="8">
    <source>
        <dbReference type="ARBA" id="ARBA00022837"/>
    </source>
</evidence>
<feature type="compositionally biased region" description="Basic and acidic residues" evidence="15">
    <location>
        <begin position="1"/>
        <end position="12"/>
    </location>
</feature>
<keyword evidence="4" id="KW-0597">Phosphoprotein</keyword>
<dbReference type="EC" id="3.1.1.116" evidence="14"/>
<dbReference type="GO" id="GO:0046872">
    <property type="term" value="F:metal ion binding"/>
    <property type="evidence" value="ECO:0007669"/>
    <property type="project" value="UniProtKB-KW"/>
</dbReference>
<dbReference type="SUPFAM" id="SSF53474">
    <property type="entry name" value="alpha/beta-Hydrolases"/>
    <property type="match status" value="1"/>
</dbReference>
<feature type="domain" description="Fungal lipase-type" evidence="16">
    <location>
        <begin position="391"/>
        <end position="526"/>
    </location>
</feature>
<keyword evidence="18" id="KW-1185">Reference proteome</keyword>
<comment type="caution">
    <text evidence="17">The sequence shown here is derived from an EMBL/GenBank/DDBJ whole genome shotgun (WGS) entry which is preliminary data.</text>
</comment>
<evidence type="ECO:0000256" key="3">
    <source>
        <dbReference type="ARBA" id="ARBA00022475"/>
    </source>
</evidence>
<evidence type="ECO:0000259" key="16">
    <source>
        <dbReference type="Pfam" id="PF01764"/>
    </source>
</evidence>
<feature type="region of interest" description="Disordered" evidence="15">
    <location>
        <begin position="738"/>
        <end position="796"/>
    </location>
</feature>
<dbReference type="Gene3D" id="3.40.50.1820">
    <property type="entry name" value="alpha/beta hydrolase"/>
    <property type="match status" value="1"/>
</dbReference>
<evidence type="ECO:0000256" key="12">
    <source>
        <dbReference type="ARBA" id="ARBA00023136"/>
    </source>
</evidence>
<dbReference type="GO" id="GO:0019369">
    <property type="term" value="P:arachidonate metabolic process"/>
    <property type="evidence" value="ECO:0007669"/>
    <property type="project" value="TreeGrafter"/>
</dbReference>
<dbReference type="GO" id="GO:0046340">
    <property type="term" value="P:diacylglycerol catabolic process"/>
    <property type="evidence" value="ECO:0007669"/>
    <property type="project" value="TreeGrafter"/>
</dbReference>
<keyword evidence="7" id="KW-0378">Hydrolase</keyword>
<keyword evidence="8" id="KW-0106">Calcium</keyword>
<keyword evidence="10" id="KW-1133">Transmembrane helix</keyword>
<dbReference type="OrthoDB" id="438440at2759"/>
<name>A0A8S0TM53_OLEEU</name>